<evidence type="ECO:0000256" key="3">
    <source>
        <dbReference type="ARBA" id="ARBA00022475"/>
    </source>
</evidence>
<feature type="transmembrane region" description="Helical" evidence="7">
    <location>
        <begin position="174"/>
        <end position="192"/>
    </location>
</feature>
<evidence type="ECO:0000313" key="9">
    <source>
        <dbReference type="Proteomes" id="UP000216605"/>
    </source>
</evidence>
<dbReference type="RefSeq" id="WP_094416855.1">
    <property type="nucleotide sequence ID" value="NZ_NOXV01000304.1"/>
</dbReference>
<feature type="transmembrane region" description="Helical" evidence="7">
    <location>
        <begin position="42"/>
        <end position="59"/>
    </location>
</feature>
<feature type="transmembrane region" description="Helical" evidence="7">
    <location>
        <begin position="416"/>
        <end position="438"/>
    </location>
</feature>
<keyword evidence="9" id="KW-1185">Reference proteome</keyword>
<keyword evidence="5 7" id="KW-1133">Transmembrane helix</keyword>
<feature type="transmembrane region" description="Helical" evidence="7">
    <location>
        <begin position="146"/>
        <end position="168"/>
    </location>
</feature>
<dbReference type="PANTHER" id="PTHR30250:SF10">
    <property type="entry name" value="LIPOPOLYSACCHARIDE BIOSYNTHESIS PROTEIN WZXC"/>
    <property type="match status" value="1"/>
</dbReference>
<comment type="similarity">
    <text evidence="2">Belongs to the polysaccharide synthase family.</text>
</comment>
<dbReference type="EMBL" id="NOXV01000304">
    <property type="protein sequence ID" value="OYQ32108.1"/>
    <property type="molecule type" value="Genomic_DNA"/>
</dbReference>
<reference evidence="8 9" key="1">
    <citation type="submission" date="2017-07" db="EMBL/GenBank/DDBJ databases">
        <title>Flavobacterium cyanobacteriorum sp. nov., isolated from cyanobacterial aggregates in a eutrophic lake.</title>
        <authorList>
            <person name="Cai H."/>
        </authorList>
    </citation>
    <scope>NUCLEOTIDE SEQUENCE [LARGE SCALE GENOMIC DNA]</scope>
    <source>
        <strain evidence="8 9">TH021</strain>
    </source>
</reference>
<organism evidence="8 9">
    <name type="scientific">Flavobacterium cyanobacteriorum</name>
    <dbReference type="NCBI Taxonomy" id="2022802"/>
    <lineage>
        <taxon>Bacteria</taxon>
        <taxon>Pseudomonadati</taxon>
        <taxon>Bacteroidota</taxon>
        <taxon>Flavobacteriia</taxon>
        <taxon>Flavobacteriales</taxon>
        <taxon>Flavobacteriaceae</taxon>
        <taxon>Flavobacterium</taxon>
    </lineage>
</organism>
<evidence type="ECO:0000256" key="2">
    <source>
        <dbReference type="ARBA" id="ARBA00007430"/>
    </source>
</evidence>
<feature type="transmembrane region" description="Helical" evidence="7">
    <location>
        <begin position="106"/>
        <end position="125"/>
    </location>
</feature>
<feature type="transmembrane region" description="Helical" evidence="7">
    <location>
        <begin position="444"/>
        <end position="465"/>
    </location>
</feature>
<comment type="caution">
    <text evidence="8">The sequence shown here is derived from an EMBL/GenBank/DDBJ whole genome shotgun (WGS) entry which is preliminary data.</text>
</comment>
<feature type="transmembrane region" description="Helical" evidence="7">
    <location>
        <begin position="354"/>
        <end position="374"/>
    </location>
</feature>
<feature type="transmembrane region" description="Helical" evidence="7">
    <location>
        <begin position="80"/>
        <end position="100"/>
    </location>
</feature>
<evidence type="ECO:0000256" key="5">
    <source>
        <dbReference type="ARBA" id="ARBA00022989"/>
    </source>
</evidence>
<dbReference type="OrthoDB" id="9770347at2"/>
<accession>A0A255YSB2</accession>
<dbReference type="PANTHER" id="PTHR30250">
    <property type="entry name" value="PST FAMILY PREDICTED COLANIC ACID TRANSPORTER"/>
    <property type="match status" value="1"/>
</dbReference>
<evidence type="ECO:0000256" key="6">
    <source>
        <dbReference type="ARBA" id="ARBA00023136"/>
    </source>
</evidence>
<keyword evidence="3" id="KW-1003">Cell membrane</keyword>
<evidence type="ECO:0000256" key="4">
    <source>
        <dbReference type="ARBA" id="ARBA00022692"/>
    </source>
</evidence>
<dbReference type="Pfam" id="PF13440">
    <property type="entry name" value="Polysacc_synt_3"/>
    <property type="match status" value="1"/>
</dbReference>
<keyword evidence="6 7" id="KW-0472">Membrane</keyword>
<dbReference type="CDD" id="cd13127">
    <property type="entry name" value="MATE_tuaB_like"/>
    <property type="match status" value="1"/>
</dbReference>
<dbReference type="Proteomes" id="UP000216605">
    <property type="component" value="Unassembled WGS sequence"/>
</dbReference>
<evidence type="ECO:0000313" key="8">
    <source>
        <dbReference type="EMBL" id="OYQ32108.1"/>
    </source>
</evidence>
<gene>
    <name evidence="8" type="ORF">CHU92_14630</name>
</gene>
<dbReference type="AlphaFoldDB" id="A0A255YSB2"/>
<feature type="transmembrane region" description="Helical" evidence="7">
    <location>
        <begin position="380"/>
        <end position="404"/>
    </location>
</feature>
<feature type="transmembrane region" description="Helical" evidence="7">
    <location>
        <begin position="323"/>
        <end position="342"/>
    </location>
</feature>
<keyword evidence="4 7" id="KW-0812">Transmembrane</keyword>
<protein>
    <submittedName>
        <fullName evidence="8">Flippase</fullName>
    </submittedName>
</protein>
<evidence type="ECO:0000256" key="1">
    <source>
        <dbReference type="ARBA" id="ARBA00004651"/>
    </source>
</evidence>
<feature type="transmembrane region" description="Helical" evidence="7">
    <location>
        <begin position="12"/>
        <end position="36"/>
    </location>
</feature>
<feature type="transmembrane region" description="Helical" evidence="7">
    <location>
        <begin position="292"/>
        <end position="311"/>
    </location>
</feature>
<dbReference type="GO" id="GO:0005886">
    <property type="term" value="C:plasma membrane"/>
    <property type="evidence" value="ECO:0007669"/>
    <property type="project" value="UniProtKB-SubCell"/>
</dbReference>
<evidence type="ECO:0000256" key="7">
    <source>
        <dbReference type="SAM" id="Phobius"/>
    </source>
</evidence>
<name>A0A255YSB2_9FLAO</name>
<dbReference type="InterPro" id="IPR050833">
    <property type="entry name" value="Poly_Biosynth_Transport"/>
</dbReference>
<comment type="subcellular location">
    <subcellularLocation>
        <location evidence="1">Cell membrane</location>
        <topology evidence="1">Multi-pass membrane protein</topology>
    </subcellularLocation>
</comment>
<sequence>MDSLRKKTISGLLWTFSQQFGVQFINFFVSVVLARLLLPQEFGLIGMIAIFVAIGNSLVDSGMTSSLIRTENPDDIDYSTVFYTNFSISLLSYFIVYSLAPYISSFFSQDILIGIIRVYCLTFIIRAFSTVQSTRLNKEMNFKTQMLINIPSLVLGGVCGIILAYNGYGVWSLVYMNLIQTCIGTIQLWIYSKWKPKLVFSRERLKFHLGFGYKLTLAGLTDTFVKNFYNIIIGRVFPAAQLGFFTRAKTLQELPITNISAALNKVTYPVFSSIVNDNTKLNSVYKRLSQQVFFWVCPILTASVIVAEPLIKFLLTEKWLPAVPYFQLLCIAGIVTPLNSYNLNILLIKGRSDIYLRLGIVRNIIAVAGALLILPFGMYGLLYGIILSTYLTFFINAYFCGKYIDMSVVNQLKDTLPVFLISILAGLTGYFIEFLLISCFNSDLLVLIASVSCIFLFYFGISYAVKLPAAIEIKTMLLKR</sequence>
<proteinExistence type="inferred from homology"/>